<dbReference type="InterPro" id="IPR000172">
    <property type="entry name" value="GMC_OxRdtase_N"/>
</dbReference>
<evidence type="ECO:0000256" key="5">
    <source>
        <dbReference type="ARBA" id="ARBA00022827"/>
    </source>
</evidence>
<dbReference type="Pfam" id="PF05199">
    <property type="entry name" value="GMC_oxred_C"/>
    <property type="match status" value="1"/>
</dbReference>
<accession>A0A5S9PXP4</accession>
<name>A0A5S9PXP4_9GAMM</name>
<dbReference type="AlphaFoldDB" id="A0A5S9PXP4"/>
<proteinExistence type="inferred from homology"/>
<evidence type="ECO:0000256" key="11">
    <source>
        <dbReference type="ARBA" id="ARBA00038856"/>
    </source>
</evidence>
<keyword evidence="9" id="KW-0753">Steroid metabolism</keyword>
<dbReference type="InterPro" id="IPR052542">
    <property type="entry name" value="Cholesterol_Oxidase"/>
</dbReference>
<evidence type="ECO:0000256" key="13">
    <source>
        <dbReference type="ARBA" id="ARBA00049723"/>
    </source>
</evidence>
<comment type="cofactor">
    <cofactor evidence="1">
        <name>FAD</name>
        <dbReference type="ChEBI" id="CHEBI:57692"/>
    </cofactor>
</comment>
<evidence type="ECO:0000256" key="9">
    <source>
        <dbReference type="ARBA" id="ARBA00023221"/>
    </source>
</evidence>
<dbReference type="PANTHER" id="PTHR47470:SF1">
    <property type="entry name" value="FAD-DEPENDENT OXIDOREDUCTASE 2 FAD BINDING DOMAIN-CONTAINING PROTEIN"/>
    <property type="match status" value="1"/>
</dbReference>
<evidence type="ECO:0000256" key="1">
    <source>
        <dbReference type="ARBA" id="ARBA00001974"/>
    </source>
</evidence>
<dbReference type="PROSITE" id="PS51379">
    <property type="entry name" value="4FE4S_FER_2"/>
    <property type="match status" value="1"/>
</dbReference>
<keyword evidence="8" id="KW-1207">Sterol metabolism</keyword>
<dbReference type="Proteomes" id="UP000439591">
    <property type="component" value="Unassembled WGS sequence"/>
</dbReference>
<evidence type="ECO:0000256" key="8">
    <source>
        <dbReference type="ARBA" id="ARBA00023166"/>
    </source>
</evidence>
<reference evidence="20 21" key="1">
    <citation type="submission" date="2019-11" db="EMBL/GenBank/DDBJ databases">
        <authorList>
            <person name="Holert J."/>
        </authorList>
    </citation>
    <scope>NUCLEOTIDE SEQUENCE [LARGE SCALE GENOMIC DNA]</scope>
    <source>
        <strain evidence="18">BC3_2A</strain>
        <strain evidence="17">SB11_1A</strain>
    </source>
</reference>
<dbReference type="Pfam" id="PF13450">
    <property type="entry name" value="NAD_binding_8"/>
    <property type="match status" value="1"/>
</dbReference>
<dbReference type="EC" id="5.3.3.1" evidence="11"/>
<dbReference type="GO" id="GO:0016995">
    <property type="term" value="F:cholesterol oxidase activity"/>
    <property type="evidence" value="ECO:0007669"/>
    <property type="project" value="UniProtKB-EC"/>
</dbReference>
<evidence type="ECO:0000256" key="7">
    <source>
        <dbReference type="ARBA" id="ARBA00023098"/>
    </source>
</evidence>
<keyword evidence="10" id="KW-0413">Isomerase</keyword>
<dbReference type="EMBL" id="CACSIM010000006">
    <property type="protein sequence ID" value="CAA0117952.1"/>
    <property type="molecule type" value="Genomic_DNA"/>
</dbReference>
<dbReference type="PANTHER" id="PTHR47470">
    <property type="entry name" value="CHOLESTEROL OXIDASE"/>
    <property type="match status" value="1"/>
</dbReference>
<sequence>MLCCQIVLRYVLALKKVLSNVKYDVDYLVVGSGFGGSVSAYRLTQKGYSVAVMEMGKRWSAETYPRSNWHFHRWLWRPMLGLKGFFNIKWFKHVLILHGNAVGGGSITYANTLLVPKTEIWEQGSWAGLKDWVAEMPAHYATAQKMLGVTENRILGPADHLLKEAADDWGCGDTFYKTQVGVFFGKEGDTPGSSYPDPYFDGEGPDRNSCIACGGCMVGCRYNAKNSLDKNYLYLAEKQGAEVFSETRVIDVVPLNNKADGEDGYEVTTVSSTSLLFRNKRRWRVKSLVFAGSSLGTQDLLFKLRDKKSLPNISQQLGRRVRTNAESLIGVRLPNEDNMDAGIAIGSGIYLDDKTHIEATRYPRGSDAMGLLVTAMIRGRTDWRRIITWIYTMLRLLVRNPKKALGALIPFGLAKQTVILLCMQTLDGHIDMLYKRRWYWPFNKRMVSFGPKIPAHIPEASEFALKAARRLGGMAGTLITEVLFNIPATAHCMGGAGMGRSADDGVVDVQSRVFGYKNMLVCDGSTLSSNLGVNPSLTITALSEHAMSFVPEKHSAPTDG</sequence>
<keyword evidence="5" id="KW-0274">FAD</keyword>
<comment type="similarity">
    <text evidence="2">Belongs to the GMC oxidoreductase family.</text>
</comment>
<keyword evidence="4" id="KW-0285">Flavoprotein</keyword>
<evidence type="ECO:0000256" key="2">
    <source>
        <dbReference type="ARBA" id="ARBA00010790"/>
    </source>
</evidence>
<dbReference type="EMBL" id="CACSIM010000008">
    <property type="protein sequence ID" value="CAA0121749.1"/>
    <property type="molecule type" value="Genomic_DNA"/>
</dbReference>
<dbReference type="Gene3D" id="3.50.50.60">
    <property type="entry name" value="FAD/NAD(P)-binding domain"/>
    <property type="match status" value="3"/>
</dbReference>
<dbReference type="InterPro" id="IPR007867">
    <property type="entry name" value="GMC_OxRtase_C"/>
</dbReference>
<evidence type="ECO:0000256" key="6">
    <source>
        <dbReference type="ARBA" id="ARBA00023002"/>
    </source>
</evidence>
<evidence type="ECO:0000256" key="12">
    <source>
        <dbReference type="ARBA" id="ARBA00049645"/>
    </source>
</evidence>
<dbReference type="EMBL" id="CACSIK010000003">
    <property type="protein sequence ID" value="CAA0109924.1"/>
    <property type="molecule type" value="Genomic_DNA"/>
</dbReference>
<evidence type="ECO:0000313" key="21">
    <source>
        <dbReference type="Proteomes" id="UP000439591"/>
    </source>
</evidence>
<keyword evidence="3" id="KW-0153">Cholesterol metabolism</keyword>
<dbReference type="GO" id="GO:0004769">
    <property type="term" value="F:steroid Delta-isomerase activity"/>
    <property type="evidence" value="ECO:0007669"/>
    <property type="project" value="UniProtKB-EC"/>
</dbReference>
<dbReference type="InterPro" id="IPR036188">
    <property type="entry name" value="FAD/NAD-bd_sf"/>
</dbReference>
<dbReference type="Pfam" id="PF00732">
    <property type="entry name" value="GMC_oxred_N"/>
    <property type="match status" value="1"/>
</dbReference>
<evidence type="ECO:0000259" key="16">
    <source>
        <dbReference type="PROSITE" id="PS51379"/>
    </source>
</evidence>
<evidence type="ECO:0000313" key="19">
    <source>
        <dbReference type="EMBL" id="CAA0121749.1"/>
    </source>
</evidence>
<keyword evidence="7" id="KW-0443">Lipid metabolism</keyword>
<evidence type="ECO:0000256" key="15">
    <source>
        <dbReference type="ARBA" id="ARBA00049778"/>
    </source>
</evidence>
<evidence type="ECO:0000256" key="4">
    <source>
        <dbReference type="ARBA" id="ARBA00022630"/>
    </source>
</evidence>
<dbReference type="GO" id="GO:0008203">
    <property type="term" value="P:cholesterol metabolic process"/>
    <property type="evidence" value="ECO:0007669"/>
    <property type="project" value="UniProtKB-KW"/>
</dbReference>
<protein>
    <recommendedName>
        <fullName evidence="14">Cholesterol oxidase</fullName>
        <ecNumber evidence="13">1.1.3.6</ecNumber>
        <ecNumber evidence="11">5.3.3.1</ecNumber>
    </recommendedName>
    <alternativeName>
        <fullName evidence="15">Cholesterol isomerase</fullName>
    </alternativeName>
</protein>
<evidence type="ECO:0000313" key="20">
    <source>
        <dbReference type="Proteomes" id="UP000435877"/>
    </source>
</evidence>
<comment type="pathway">
    <text evidence="12">Steroid metabolism; cholesterol degradation.</text>
</comment>
<dbReference type="GO" id="GO:0050660">
    <property type="term" value="F:flavin adenine dinucleotide binding"/>
    <property type="evidence" value="ECO:0007669"/>
    <property type="project" value="InterPro"/>
</dbReference>
<organism evidence="17 20">
    <name type="scientific">Zhongshania aliphaticivorans</name>
    <dbReference type="NCBI Taxonomy" id="1470434"/>
    <lineage>
        <taxon>Bacteria</taxon>
        <taxon>Pseudomonadati</taxon>
        <taxon>Pseudomonadota</taxon>
        <taxon>Gammaproteobacteria</taxon>
        <taxon>Cellvibrionales</taxon>
        <taxon>Spongiibacteraceae</taxon>
        <taxon>Zhongshania</taxon>
    </lineage>
</organism>
<evidence type="ECO:0000313" key="18">
    <source>
        <dbReference type="EMBL" id="CAA0117952.1"/>
    </source>
</evidence>
<dbReference type="EC" id="1.1.3.6" evidence="13"/>
<dbReference type="Proteomes" id="UP000435877">
    <property type="component" value="Unassembled WGS sequence"/>
</dbReference>
<keyword evidence="20" id="KW-1185">Reference proteome</keyword>
<keyword evidence="6 17" id="KW-0560">Oxidoreductase</keyword>
<feature type="domain" description="4Fe-4S ferredoxin-type" evidence="16">
    <location>
        <begin position="201"/>
        <end position="231"/>
    </location>
</feature>
<evidence type="ECO:0000256" key="14">
    <source>
        <dbReference type="ARBA" id="ARBA00049744"/>
    </source>
</evidence>
<gene>
    <name evidence="17" type="primary">choD</name>
    <name evidence="18" type="synonym">choD_2</name>
    <name evidence="19" type="synonym">choD_3</name>
    <name evidence="17" type="ORF">IHBHHGIJ_03146</name>
    <name evidence="18" type="ORF">KFEGEMFD_03359</name>
    <name evidence="19" type="ORF">KFEGEMFD_03891</name>
</gene>
<evidence type="ECO:0000256" key="3">
    <source>
        <dbReference type="ARBA" id="ARBA00022548"/>
    </source>
</evidence>
<evidence type="ECO:0000256" key="10">
    <source>
        <dbReference type="ARBA" id="ARBA00023235"/>
    </source>
</evidence>
<dbReference type="InterPro" id="IPR017896">
    <property type="entry name" value="4Fe4S_Fe-S-bd"/>
</dbReference>
<dbReference type="SUPFAM" id="SSF51905">
    <property type="entry name" value="FAD/NAD(P)-binding domain"/>
    <property type="match status" value="1"/>
</dbReference>
<evidence type="ECO:0000313" key="17">
    <source>
        <dbReference type="EMBL" id="CAA0109924.1"/>
    </source>
</evidence>